<dbReference type="Pfam" id="PF01794">
    <property type="entry name" value="Ferric_reduct"/>
    <property type="match status" value="1"/>
</dbReference>
<protein>
    <submittedName>
        <fullName evidence="14">Ferric/cupric reductase transmembrane component B</fullName>
    </submittedName>
</protein>
<sequence>MIPILLPLLLVPLALLLLPAASAAPRTSSHSVFLQLRPGLCGEACQAALGSVQFSDAPPTRNIFEAHARSKLWLGSAVHCLDVFCESPGDIGEGYAAVRTALERFGGVDVGPAELWRNDTMRDEALIVDTLVSDPRVVYDVGVRPALHAYNVAYDTLYTWDLNQAFHHGFGEFLYLLLLVLIAQGLVSRLARHTRSGKRPADVEGESKPLLGASGRSASLGSRFVTWYRRTIDTPALFGYTHVAPAGSGWLSIPTRLEAAVVAVYVGFNVVFTFVGYTITAESIFWPGRKDIELIRYVADRTGIMCFWNLPLLWALAGRNNVVLWLTTWSYCALPPPSLSHTAPTHAPASLNLFHRWVARVATLQAVIHSLAYLYLGLERGQSLQSLWSRQYWAMGVIATFAMVLLLPLSVRPLRERAYELFLQLHIWLAFATLVLLFYHVKVMRGAYDGWLWACLGLWAFDRGLRYARVAALAWSAPRGNNTLALATGEEHGLLRLSVEVAACTPAPGAYYFLYTPRSLTPWENHPMTLASAEPSPGGKGTTLHFLIAPQAGATKRIADEVAAAGGKTHMRVLVEGPYGEHHDVSAFDRVLLIAGGSGVTAVLPYAAEQRDKADVAWIVPNAAYARDVCSRELAGSASAHVYVTRQAGVSAADVWGIEEVESSEDDDEEMSQLGEDERSSLLRKIPASRPKLLASSGRPPMRDVLAQAVSKLVGGERLAVLACGPPVMMDDLRLAVSEAYGHGLGQLSGDRLVYFEDAFGW</sequence>
<comment type="subcellular location">
    <subcellularLocation>
        <location evidence="1">Membrane</location>
        <topology evidence="1">Multi-pass membrane protein</topology>
    </subcellularLocation>
</comment>
<evidence type="ECO:0000256" key="5">
    <source>
        <dbReference type="ARBA" id="ARBA00022982"/>
    </source>
</evidence>
<evidence type="ECO:0000256" key="11">
    <source>
        <dbReference type="SAM" id="Phobius"/>
    </source>
</evidence>
<dbReference type="InterPro" id="IPR051410">
    <property type="entry name" value="Ferric/Cupric_Reductase"/>
</dbReference>
<feature type="transmembrane region" description="Helical" evidence="11">
    <location>
        <begin position="421"/>
        <end position="439"/>
    </location>
</feature>
<evidence type="ECO:0000256" key="6">
    <source>
        <dbReference type="ARBA" id="ARBA00022989"/>
    </source>
</evidence>
<evidence type="ECO:0000256" key="1">
    <source>
        <dbReference type="ARBA" id="ARBA00004141"/>
    </source>
</evidence>
<dbReference type="InterPro" id="IPR039261">
    <property type="entry name" value="FNR_nucleotide-bd"/>
</dbReference>
<evidence type="ECO:0000256" key="2">
    <source>
        <dbReference type="ARBA" id="ARBA00006278"/>
    </source>
</evidence>
<dbReference type="GO" id="GO:0006879">
    <property type="term" value="P:intracellular iron ion homeostasis"/>
    <property type="evidence" value="ECO:0007669"/>
    <property type="project" value="TreeGrafter"/>
</dbReference>
<evidence type="ECO:0000313" key="15">
    <source>
        <dbReference type="Proteomes" id="UP000827549"/>
    </source>
</evidence>
<dbReference type="InterPro" id="IPR017927">
    <property type="entry name" value="FAD-bd_FR_type"/>
</dbReference>
<evidence type="ECO:0000256" key="12">
    <source>
        <dbReference type="SAM" id="SignalP"/>
    </source>
</evidence>
<dbReference type="GO" id="GO:0006826">
    <property type="term" value="P:iron ion transport"/>
    <property type="evidence" value="ECO:0007669"/>
    <property type="project" value="TreeGrafter"/>
</dbReference>
<dbReference type="Pfam" id="PF08030">
    <property type="entry name" value="NAD_binding_6"/>
    <property type="match status" value="1"/>
</dbReference>
<dbReference type="Pfam" id="PF08022">
    <property type="entry name" value="FAD_binding_8"/>
    <property type="match status" value="1"/>
</dbReference>
<evidence type="ECO:0000256" key="7">
    <source>
        <dbReference type="ARBA" id="ARBA00023002"/>
    </source>
</evidence>
<feature type="transmembrane region" description="Helical" evidence="11">
    <location>
        <begin position="390"/>
        <end position="409"/>
    </location>
</feature>
<dbReference type="EMBL" id="CP086720">
    <property type="protein sequence ID" value="WOO85440.1"/>
    <property type="molecule type" value="Genomic_DNA"/>
</dbReference>
<keyword evidence="5" id="KW-0249">Electron transport</keyword>
<comment type="similarity">
    <text evidence="2">Belongs to the ferric reductase (FRE) family.</text>
</comment>
<evidence type="ECO:0000256" key="4">
    <source>
        <dbReference type="ARBA" id="ARBA00022692"/>
    </source>
</evidence>
<dbReference type="SUPFAM" id="SSF52343">
    <property type="entry name" value="Ferredoxin reductase-like, C-terminal NADP-linked domain"/>
    <property type="match status" value="1"/>
</dbReference>
<keyword evidence="4 11" id="KW-0812">Transmembrane</keyword>
<evidence type="ECO:0000256" key="9">
    <source>
        <dbReference type="ARBA" id="ARBA00023136"/>
    </source>
</evidence>
<dbReference type="SFLD" id="SFLDS00052">
    <property type="entry name" value="Ferric_Reductase_Domain"/>
    <property type="match status" value="1"/>
</dbReference>
<dbReference type="AlphaFoldDB" id="A0AAF1BPG8"/>
<keyword evidence="12" id="KW-0732">Signal</keyword>
<keyword evidence="7" id="KW-0560">Oxidoreductase</keyword>
<keyword evidence="10" id="KW-0325">Glycoprotein</keyword>
<dbReference type="GO" id="GO:0000293">
    <property type="term" value="F:ferric-chelate reductase activity"/>
    <property type="evidence" value="ECO:0007669"/>
    <property type="project" value="UniProtKB-ARBA"/>
</dbReference>
<keyword evidence="3" id="KW-0813">Transport</keyword>
<dbReference type="GeneID" id="87812103"/>
<dbReference type="PROSITE" id="PS51384">
    <property type="entry name" value="FAD_FR"/>
    <property type="match status" value="1"/>
</dbReference>
<feature type="chain" id="PRO_5042131797" evidence="12">
    <location>
        <begin position="24"/>
        <end position="762"/>
    </location>
</feature>
<keyword evidence="6 11" id="KW-1133">Transmembrane helix</keyword>
<feature type="transmembrane region" description="Helical" evidence="11">
    <location>
        <begin position="173"/>
        <end position="191"/>
    </location>
</feature>
<dbReference type="CDD" id="cd06186">
    <property type="entry name" value="NOX_Duox_like_FAD_NADP"/>
    <property type="match status" value="1"/>
</dbReference>
<proteinExistence type="inferred from homology"/>
<reference evidence="14" key="1">
    <citation type="submission" date="2023-10" db="EMBL/GenBank/DDBJ databases">
        <authorList>
            <person name="Noh H."/>
        </authorList>
    </citation>
    <scope>NUCLEOTIDE SEQUENCE</scope>
    <source>
        <strain evidence="14">DUCC4014</strain>
    </source>
</reference>
<keyword evidence="8" id="KW-0406">Ion transport</keyword>
<dbReference type="GO" id="GO:0015677">
    <property type="term" value="P:copper ion import"/>
    <property type="evidence" value="ECO:0007669"/>
    <property type="project" value="TreeGrafter"/>
</dbReference>
<evidence type="ECO:0000313" key="14">
    <source>
        <dbReference type="EMBL" id="WOO85440.1"/>
    </source>
</evidence>
<dbReference type="InterPro" id="IPR013130">
    <property type="entry name" value="Fe3_Rdtase_TM_dom"/>
</dbReference>
<dbReference type="PANTHER" id="PTHR32361:SF9">
    <property type="entry name" value="FERRIC REDUCTASE TRANSMEMBRANE COMPONENT 3-RELATED"/>
    <property type="match status" value="1"/>
</dbReference>
<dbReference type="PANTHER" id="PTHR32361">
    <property type="entry name" value="FERRIC/CUPRIC REDUCTASE TRANSMEMBRANE COMPONENT"/>
    <property type="match status" value="1"/>
</dbReference>
<dbReference type="SFLD" id="SFLDG01168">
    <property type="entry name" value="Ferric_reductase_subgroup_(FRE"/>
    <property type="match status" value="1"/>
</dbReference>
<evidence type="ECO:0000256" key="8">
    <source>
        <dbReference type="ARBA" id="ARBA00023065"/>
    </source>
</evidence>
<name>A0AAF1BPG8_9TREE</name>
<accession>A0AAF1BPG8</accession>
<feature type="transmembrane region" description="Helical" evidence="11">
    <location>
        <begin position="259"/>
        <end position="279"/>
    </location>
</feature>
<evidence type="ECO:0000259" key="13">
    <source>
        <dbReference type="PROSITE" id="PS51384"/>
    </source>
</evidence>
<keyword evidence="9 11" id="KW-0472">Membrane</keyword>
<dbReference type="Gene3D" id="3.40.50.80">
    <property type="entry name" value="Nucleotide-binding domain of ferredoxin-NADP reductase (FNR) module"/>
    <property type="match status" value="1"/>
</dbReference>
<dbReference type="InterPro" id="IPR013121">
    <property type="entry name" value="Fe_red_NAD-bd_6"/>
</dbReference>
<keyword evidence="15" id="KW-1185">Reference proteome</keyword>
<evidence type="ECO:0000256" key="3">
    <source>
        <dbReference type="ARBA" id="ARBA00022448"/>
    </source>
</evidence>
<feature type="domain" description="FAD-binding FR-type" evidence="13">
    <location>
        <begin position="463"/>
        <end position="585"/>
    </location>
</feature>
<dbReference type="Proteomes" id="UP000827549">
    <property type="component" value="Chromosome 7"/>
</dbReference>
<evidence type="ECO:0000256" key="10">
    <source>
        <dbReference type="ARBA" id="ARBA00023180"/>
    </source>
</evidence>
<organism evidence="14 15">
    <name type="scientific">Vanrija pseudolonga</name>
    <dbReference type="NCBI Taxonomy" id="143232"/>
    <lineage>
        <taxon>Eukaryota</taxon>
        <taxon>Fungi</taxon>
        <taxon>Dikarya</taxon>
        <taxon>Basidiomycota</taxon>
        <taxon>Agaricomycotina</taxon>
        <taxon>Tremellomycetes</taxon>
        <taxon>Trichosporonales</taxon>
        <taxon>Trichosporonaceae</taxon>
        <taxon>Vanrija</taxon>
    </lineage>
</organism>
<feature type="signal peptide" evidence="12">
    <location>
        <begin position="1"/>
        <end position="23"/>
    </location>
</feature>
<dbReference type="GO" id="GO:0005886">
    <property type="term" value="C:plasma membrane"/>
    <property type="evidence" value="ECO:0007669"/>
    <property type="project" value="TreeGrafter"/>
</dbReference>
<gene>
    <name evidence="14" type="primary">freB_2</name>
    <name evidence="14" type="ORF">LOC62_07G008939</name>
</gene>
<dbReference type="RefSeq" id="XP_062631466.1">
    <property type="nucleotide sequence ID" value="XM_062775482.1"/>
</dbReference>
<dbReference type="InterPro" id="IPR013112">
    <property type="entry name" value="FAD-bd_8"/>
</dbReference>